<feature type="region of interest" description="Disordered" evidence="2">
    <location>
        <begin position="1"/>
        <end position="21"/>
    </location>
</feature>
<name>A0ABV5UZD5_9MICO</name>
<evidence type="ECO:0000313" key="3">
    <source>
        <dbReference type="EMBL" id="MFB9730843.1"/>
    </source>
</evidence>
<keyword evidence="4" id="KW-1185">Reference proteome</keyword>
<reference evidence="3 4" key="1">
    <citation type="submission" date="2024-09" db="EMBL/GenBank/DDBJ databases">
        <authorList>
            <person name="Sun Q."/>
            <person name="Mori K."/>
        </authorList>
    </citation>
    <scope>NUCLEOTIDE SEQUENCE [LARGE SCALE GENOMIC DNA]</scope>
    <source>
        <strain evidence="3 4">JCM 12763</strain>
    </source>
</reference>
<evidence type="ECO:0000256" key="1">
    <source>
        <dbReference type="SAM" id="Coils"/>
    </source>
</evidence>
<protein>
    <submittedName>
        <fullName evidence="3">Uncharacterized protein</fullName>
    </submittedName>
</protein>
<dbReference type="Proteomes" id="UP001589613">
    <property type="component" value="Unassembled WGS sequence"/>
</dbReference>
<accession>A0ABV5UZD5</accession>
<dbReference type="EMBL" id="JBHMAX010000005">
    <property type="protein sequence ID" value="MFB9730843.1"/>
    <property type="molecule type" value="Genomic_DNA"/>
</dbReference>
<sequence length="366" mass="39483">MSTRYAVAPTPPAGPGEQPEDRAVDHYLSELARWRMRREHELSALDEITRTHPDRDALNEDVTASMTLHHAIAQRHDLLLATWEDVRDGDGEREWVSTLLWGVLEMPDGDPQALALALPDALRMSDALAASLRARTGADGDELPVRQRVAALRADLERLADAVAGDDSTERLEEARRRLDALGRRADEEALVEIGELESELAGLERALLVAAAEEAHGTADLDQARAEREHLVAKGEAVRALAARVLESVTPAPTLGIPDVSALGEVPTEESELTAYVGNLERVGRALDQAHATYAAALAEYADLADRAERLASTLARCGAPTSVDLSGMLTAAKESLHNKPADVRRAAALVAAQEAYLAQLRPES</sequence>
<comment type="caution">
    <text evidence="3">The sequence shown here is derived from an EMBL/GenBank/DDBJ whole genome shotgun (WGS) entry which is preliminary data.</text>
</comment>
<proteinExistence type="predicted"/>
<organism evidence="3 4">
    <name type="scientific">Ornithinimicrobium kibberense</name>
    <dbReference type="NCBI Taxonomy" id="282060"/>
    <lineage>
        <taxon>Bacteria</taxon>
        <taxon>Bacillati</taxon>
        <taxon>Actinomycetota</taxon>
        <taxon>Actinomycetes</taxon>
        <taxon>Micrococcales</taxon>
        <taxon>Ornithinimicrobiaceae</taxon>
        <taxon>Ornithinimicrobium</taxon>
    </lineage>
</organism>
<feature type="coiled-coil region" evidence="1">
    <location>
        <begin position="165"/>
        <end position="214"/>
    </location>
</feature>
<evidence type="ECO:0000256" key="2">
    <source>
        <dbReference type="SAM" id="MobiDB-lite"/>
    </source>
</evidence>
<keyword evidence="1" id="KW-0175">Coiled coil</keyword>
<evidence type="ECO:0000313" key="4">
    <source>
        <dbReference type="Proteomes" id="UP001589613"/>
    </source>
</evidence>
<dbReference type="RefSeq" id="WP_377465554.1">
    <property type="nucleotide sequence ID" value="NZ_JBHMAX010000005.1"/>
</dbReference>
<gene>
    <name evidence="3" type="ORF">ACFFN0_02165</name>
</gene>